<evidence type="ECO:0000313" key="4">
    <source>
        <dbReference type="Proteomes" id="UP001183414"/>
    </source>
</evidence>
<evidence type="ECO:0000256" key="2">
    <source>
        <dbReference type="SAM" id="Phobius"/>
    </source>
</evidence>
<feature type="transmembrane region" description="Helical" evidence="2">
    <location>
        <begin position="15"/>
        <end position="39"/>
    </location>
</feature>
<sequence>GTYTNISGAYGKGTALGAVAAGEGATGVLAVIMLALTLLGQSAPAVVRLGLWATPVAASVMAAMAADDPATTVIYAVTPLGMCVAAEGMAFVARRIVVFQTGRDAEAEASAAALMRSLAYHRARAANHPDEKIRARSDKTSWRLARKAGAGDTTLNTELLGVQRSRVTAGADTALGEMFTLPGTDRPELPAAEEETTTPAPVPVRSLPDVLEEIGWCTPDTFGATSNPHYEVTTERLDQPRGELVTATTAEVTTGTEHDDAPAPGREPVAVPAAEGREVVTEKVTLTPSDLRKKARSLHRKAVTAGRRGVTIDQLREELGLSRRDAADLRRDVVNGVEA</sequence>
<feature type="non-terminal residue" evidence="3">
    <location>
        <position position="1"/>
    </location>
</feature>
<comment type="caution">
    <text evidence="3">The sequence shown here is derived from an EMBL/GenBank/DDBJ whole genome shotgun (WGS) entry which is preliminary data.</text>
</comment>
<evidence type="ECO:0000313" key="3">
    <source>
        <dbReference type="EMBL" id="MDT0380299.1"/>
    </source>
</evidence>
<name>A0ABU2NU62_9ACTN</name>
<feature type="transmembrane region" description="Helical" evidence="2">
    <location>
        <begin position="46"/>
        <end position="66"/>
    </location>
</feature>
<feature type="region of interest" description="Disordered" evidence="1">
    <location>
        <begin position="183"/>
        <end position="204"/>
    </location>
</feature>
<accession>A0ABU2NU62</accession>
<keyword evidence="2" id="KW-0812">Transmembrane</keyword>
<keyword evidence="4" id="KW-1185">Reference proteome</keyword>
<feature type="transmembrane region" description="Helical" evidence="2">
    <location>
        <begin position="72"/>
        <end position="93"/>
    </location>
</feature>
<dbReference type="EMBL" id="JAVREQ010000013">
    <property type="protein sequence ID" value="MDT0380299.1"/>
    <property type="molecule type" value="Genomic_DNA"/>
</dbReference>
<dbReference type="RefSeq" id="WP_311674053.1">
    <property type="nucleotide sequence ID" value="NZ_JAVREQ010000013.1"/>
</dbReference>
<protein>
    <submittedName>
        <fullName evidence="3">Conjugal transfer protein</fullName>
    </submittedName>
</protein>
<dbReference type="Proteomes" id="UP001183414">
    <property type="component" value="Unassembled WGS sequence"/>
</dbReference>
<reference evidence="4" key="1">
    <citation type="submission" date="2023-07" db="EMBL/GenBank/DDBJ databases">
        <title>30 novel species of actinomycetes from the DSMZ collection.</title>
        <authorList>
            <person name="Nouioui I."/>
        </authorList>
    </citation>
    <scope>NUCLEOTIDE SEQUENCE [LARGE SCALE GENOMIC DNA]</scope>
    <source>
        <strain evidence="4">DSM 42041</strain>
    </source>
</reference>
<proteinExistence type="predicted"/>
<gene>
    <name evidence="3" type="ORF">RM572_16215</name>
</gene>
<keyword evidence="2" id="KW-1133">Transmembrane helix</keyword>
<keyword evidence="2" id="KW-0472">Membrane</keyword>
<organism evidence="3 4">
    <name type="scientific">Streptomyces hazeniae</name>
    <dbReference type="NCBI Taxonomy" id="3075538"/>
    <lineage>
        <taxon>Bacteria</taxon>
        <taxon>Bacillati</taxon>
        <taxon>Actinomycetota</taxon>
        <taxon>Actinomycetes</taxon>
        <taxon>Kitasatosporales</taxon>
        <taxon>Streptomycetaceae</taxon>
        <taxon>Streptomyces</taxon>
    </lineage>
</organism>
<evidence type="ECO:0000256" key="1">
    <source>
        <dbReference type="SAM" id="MobiDB-lite"/>
    </source>
</evidence>